<accession>A0A0L0QPX3</accession>
<reference evidence="4" key="1">
    <citation type="submission" date="2015-07" db="EMBL/GenBank/DDBJ databases">
        <title>Fjat-10053 dsm26.</title>
        <authorList>
            <person name="Liu B."/>
            <person name="Wang J."/>
            <person name="Zhu Y."/>
            <person name="Liu G."/>
            <person name="Chen Q."/>
            <person name="Chen Z."/>
            <person name="Lan J."/>
            <person name="Che J."/>
            <person name="Ge C."/>
            <person name="Shi H."/>
            <person name="Pan Z."/>
            <person name="Liu X."/>
        </authorList>
    </citation>
    <scope>NUCLEOTIDE SEQUENCE [LARGE SCALE GENOMIC DNA]</scope>
    <source>
        <strain evidence="4">DSM 26</strain>
    </source>
</reference>
<keyword evidence="4" id="KW-1185">Reference proteome</keyword>
<keyword evidence="1" id="KW-0238">DNA-binding</keyword>
<dbReference type="RefSeq" id="WP_050353249.1">
    <property type="nucleotide sequence ID" value="NZ_FTOS01000010.1"/>
</dbReference>
<evidence type="ECO:0000259" key="2">
    <source>
        <dbReference type="PROSITE" id="PS50995"/>
    </source>
</evidence>
<name>A0A0L0QPX3_VIRPA</name>
<dbReference type="InterPro" id="IPR039422">
    <property type="entry name" value="MarR/SlyA-like"/>
</dbReference>
<dbReference type="GO" id="GO:0003677">
    <property type="term" value="F:DNA binding"/>
    <property type="evidence" value="ECO:0007669"/>
    <property type="project" value="UniProtKB-KW"/>
</dbReference>
<dbReference type="PRINTS" id="PR00598">
    <property type="entry name" value="HTHMARR"/>
</dbReference>
<dbReference type="PANTHER" id="PTHR33164:SF43">
    <property type="entry name" value="HTH-TYPE TRANSCRIPTIONAL REPRESSOR YETL"/>
    <property type="match status" value="1"/>
</dbReference>
<dbReference type="PANTHER" id="PTHR33164">
    <property type="entry name" value="TRANSCRIPTIONAL REGULATOR, MARR FAMILY"/>
    <property type="match status" value="1"/>
</dbReference>
<dbReference type="Pfam" id="PF01047">
    <property type="entry name" value="MarR"/>
    <property type="match status" value="1"/>
</dbReference>
<evidence type="ECO:0000313" key="3">
    <source>
        <dbReference type="EMBL" id="KNE20670.1"/>
    </source>
</evidence>
<dbReference type="PROSITE" id="PS50995">
    <property type="entry name" value="HTH_MARR_2"/>
    <property type="match status" value="1"/>
</dbReference>
<dbReference type="PATRIC" id="fig|1473.5.peg.2790"/>
<proteinExistence type="predicted"/>
<dbReference type="Gene3D" id="1.10.10.10">
    <property type="entry name" value="Winged helix-like DNA-binding domain superfamily/Winged helix DNA-binding domain"/>
    <property type="match status" value="1"/>
</dbReference>
<protein>
    <recommendedName>
        <fullName evidence="2">HTH marR-type domain-containing protein</fullName>
    </recommendedName>
</protein>
<dbReference type="SUPFAM" id="SSF46785">
    <property type="entry name" value="Winged helix' DNA-binding domain"/>
    <property type="match status" value="1"/>
</dbReference>
<gene>
    <name evidence="3" type="ORF">AFK71_20210</name>
</gene>
<dbReference type="InterPro" id="IPR000835">
    <property type="entry name" value="HTH_MarR-typ"/>
</dbReference>
<dbReference type="EMBL" id="LGTO01000007">
    <property type="protein sequence ID" value="KNE20670.1"/>
    <property type="molecule type" value="Genomic_DNA"/>
</dbReference>
<sequence>MTHVESIMKEIAEIQYKSKQFMDMITVDEDLPANQLVLLVKLKISGGMKAAEIASFAGVTPGAVTAMCDKLKKAGLITRLRDKEDRRVVTIQLTTEGEKYVQKVFAKFGSSQLREMTTILHEVNQLMSKILSRI</sequence>
<comment type="caution">
    <text evidence="3">The sequence shown here is derived from an EMBL/GenBank/DDBJ whole genome shotgun (WGS) entry which is preliminary data.</text>
</comment>
<dbReference type="OrthoDB" id="2608936at2"/>
<dbReference type="InterPro" id="IPR036388">
    <property type="entry name" value="WH-like_DNA-bd_sf"/>
</dbReference>
<dbReference type="SMART" id="SM00347">
    <property type="entry name" value="HTH_MARR"/>
    <property type="match status" value="1"/>
</dbReference>
<dbReference type="AlphaFoldDB" id="A0A0L0QPX3"/>
<dbReference type="InterPro" id="IPR036390">
    <property type="entry name" value="WH_DNA-bd_sf"/>
</dbReference>
<dbReference type="Proteomes" id="UP000036780">
    <property type="component" value="Unassembled WGS sequence"/>
</dbReference>
<dbReference type="GO" id="GO:0003700">
    <property type="term" value="F:DNA-binding transcription factor activity"/>
    <property type="evidence" value="ECO:0007669"/>
    <property type="project" value="InterPro"/>
</dbReference>
<organism evidence="3 4">
    <name type="scientific">Virgibacillus pantothenticus</name>
    <dbReference type="NCBI Taxonomy" id="1473"/>
    <lineage>
        <taxon>Bacteria</taxon>
        <taxon>Bacillati</taxon>
        <taxon>Bacillota</taxon>
        <taxon>Bacilli</taxon>
        <taxon>Bacillales</taxon>
        <taxon>Bacillaceae</taxon>
        <taxon>Virgibacillus</taxon>
    </lineage>
</organism>
<dbReference type="GO" id="GO:0006950">
    <property type="term" value="P:response to stress"/>
    <property type="evidence" value="ECO:0007669"/>
    <property type="project" value="TreeGrafter"/>
</dbReference>
<feature type="domain" description="HTH marR-type" evidence="2">
    <location>
        <begin position="4"/>
        <end position="134"/>
    </location>
</feature>
<evidence type="ECO:0000313" key="4">
    <source>
        <dbReference type="Proteomes" id="UP000036780"/>
    </source>
</evidence>
<evidence type="ECO:0000256" key="1">
    <source>
        <dbReference type="ARBA" id="ARBA00023125"/>
    </source>
</evidence>